<dbReference type="Gene3D" id="2.60.40.10">
    <property type="entry name" value="Immunoglobulins"/>
    <property type="match status" value="1"/>
</dbReference>
<evidence type="ECO:0000313" key="7">
    <source>
        <dbReference type="Proteomes" id="UP000297861"/>
    </source>
</evidence>
<dbReference type="OrthoDB" id="9779074at2"/>
<dbReference type="InterPro" id="IPR011123">
    <property type="entry name" value="Y_Y_Y"/>
</dbReference>
<feature type="transmembrane region" description="Helical" evidence="4">
    <location>
        <begin position="750"/>
        <end position="772"/>
    </location>
</feature>
<dbReference type="AlphaFoldDB" id="A0A4Y8L2M2"/>
<comment type="caution">
    <text evidence="6">The sequence shown here is derived from an EMBL/GenBank/DDBJ whole genome shotgun (WGS) entry which is preliminary data.</text>
</comment>
<dbReference type="InterPro" id="IPR018060">
    <property type="entry name" value="HTH_AraC"/>
</dbReference>
<dbReference type="STRING" id="1121485.GCA_000426485_01848"/>
<proteinExistence type="predicted"/>
<dbReference type="SMART" id="SM00342">
    <property type="entry name" value="HTH_ARAC"/>
    <property type="match status" value="1"/>
</dbReference>
<dbReference type="PANTHER" id="PTHR43547:SF2">
    <property type="entry name" value="HYBRID SIGNAL TRANSDUCTION HISTIDINE KINASE C"/>
    <property type="match status" value="1"/>
</dbReference>
<evidence type="ECO:0000259" key="5">
    <source>
        <dbReference type="PROSITE" id="PS01124"/>
    </source>
</evidence>
<dbReference type="InterPro" id="IPR011044">
    <property type="entry name" value="Quino_amine_DH_bsu"/>
</dbReference>
<dbReference type="EMBL" id="SOML01000005">
    <property type="protein sequence ID" value="TFD96527.1"/>
    <property type="molecule type" value="Genomic_DNA"/>
</dbReference>
<dbReference type="InterPro" id="IPR009057">
    <property type="entry name" value="Homeodomain-like_sf"/>
</dbReference>
<name>A0A4Y8L2M2_9BACT</name>
<dbReference type="SUPFAM" id="SSF63829">
    <property type="entry name" value="Calcium-dependent phosphotriesterase"/>
    <property type="match status" value="2"/>
</dbReference>
<dbReference type="Gene3D" id="2.130.10.10">
    <property type="entry name" value="YVTN repeat-like/Quinoprotein amine dehydrogenase"/>
    <property type="match status" value="3"/>
</dbReference>
<organism evidence="6 7">
    <name type="scientific">Dysgonomonas capnocytophagoides</name>
    <dbReference type="NCBI Taxonomy" id="45254"/>
    <lineage>
        <taxon>Bacteria</taxon>
        <taxon>Pseudomonadati</taxon>
        <taxon>Bacteroidota</taxon>
        <taxon>Bacteroidia</taxon>
        <taxon>Bacteroidales</taxon>
        <taxon>Dysgonomonadaceae</taxon>
        <taxon>Dysgonomonas</taxon>
    </lineage>
</organism>
<dbReference type="GO" id="GO:0043565">
    <property type="term" value="F:sequence-specific DNA binding"/>
    <property type="evidence" value="ECO:0007669"/>
    <property type="project" value="InterPro"/>
</dbReference>
<evidence type="ECO:0000256" key="2">
    <source>
        <dbReference type="ARBA" id="ARBA00023015"/>
    </source>
</evidence>
<feature type="domain" description="HTH araC/xylS-type" evidence="5">
    <location>
        <begin position="816"/>
        <end position="920"/>
    </location>
</feature>
<keyword evidence="4" id="KW-1133">Transmembrane helix</keyword>
<gene>
    <name evidence="6" type="ORF">E2605_10220</name>
</gene>
<protein>
    <submittedName>
        <fullName evidence="6">Helix-turn-helix domain-containing protein</fullName>
    </submittedName>
</protein>
<keyword evidence="1" id="KW-0597">Phosphoprotein</keyword>
<dbReference type="RefSeq" id="WP_134436386.1">
    <property type="nucleotide sequence ID" value="NZ_SOML01000005.1"/>
</dbReference>
<evidence type="ECO:0000256" key="3">
    <source>
        <dbReference type="ARBA" id="ARBA00023163"/>
    </source>
</evidence>
<keyword evidence="2" id="KW-0805">Transcription regulation</keyword>
<evidence type="ECO:0000256" key="1">
    <source>
        <dbReference type="ARBA" id="ARBA00022553"/>
    </source>
</evidence>
<dbReference type="Pfam" id="PF12833">
    <property type="entry name" value="HTH_18"/>
    <property type="match status" value="1"/>
</dbReference>
<keyword evidence="7" id="KW-1185">Reference proteome</keyword>
<dbReference type="Pfam" id="PF07494">
    <property type="entry name" value="Reg_prop"/>
    <property type="match status" value="2"/>
</dbReference>
<keyword evidence="3" id="KW-0804">Transcription</keyword>
<evidence type="ECO:0000256" key="4">
    <source>
        <dbReference type="SAM" id="Phobius"/>
    </source>
</evidence>
<dbReference type="GO" id="GO:0003700">
    <property type="term" value="F:DNA-binding transcription factor activity"/>
    <property type="evidence" value="ECO:0007669"/>
    <property type="project" value="InterPro"/>
</dbReference>
<dbReference type="SUPFAM" id="SSF50969">
    <property type="entry name" value="YVTN repeat-like/Quinoprotein amine dehydrogenase"/>
    <property type="match status" value="1"/>
</dbReference>
<dbReference type="PANTHER" id="PTHR43547">
    <property type="entry name" value="TWO-COMPONENT HISTIDINE KINASE"/>
    <property type="match status" value="1"/>
</dbReference>
<keyword evidence="4" id="KW-0812">Transmembrane</keyword>
<dbReference type="PROSITE" id="PS01124">
    <property type="entry name" value="HTH_ARAC_FAMILY_2"/>
    <property type="match status" value="1"/>
</dbReference>
<accession>A0A4Y8L2M2</accession>
<sequence>MRIRHLLSLIILILSIGEYSYARESDYRNLGTKDGFSNLTCYSIFKDSKGFIWFGMNNGLNRFDGVNVKVYPEFEDSQIFSISEKDNYLWIGSSNRLKRMNLVTEKIDEILSTDEKSSIKGVRDLYISDDNILYIASETGLYMYRDGKLEHHIFESNVLSSANFIFSIVEEKKDSYWLITRKGLIHFNPTNKSSELYTLNNAAQLAKQASLVFTDNTLYIGLFPEGIIAFDCKSKQMDVLKDFKGIDVSKLIYEKPLIYAATGKGLKTISTLTNREVSIDDVLDIPNNVRINNISSLLKVQNGYWVNVFQGGIYYIETLKRKFEVYSQLSLQYSTKGNTIRSFWVGKNEILVGTKEYGLDYISEDRAFVKKFTSKSTPELPGNLILFIKPYNNKYLIGTYTGLTVFDPKTLTFSSFSDEKVFQENTAFYYCEEDKNNNLWFATNKGLINYNTKNRTLNKYLGMSTGVIAGDINLIYCDSKNRLWIGTTSGVHLLDIPSGILKSDIFPKVEPLKEEIKYFFEDSRHFIWICTQKDGVIRLNQELTELKTFSTQNILPNNVVSSIIEDKNNNLWFATLSGILKFNPNTERYRLFGYSEGITNSFFYNRVQYDSKDNTIWWANGDGLLTANLDHIDDKSFSIPQIVSITISGKKMSLINDENGNRITPEYMQSLSLESGENTIRIAFSLLNFSFSKGSYEYMLEGYDKDWQKSIENDEIEYSNLAAGSYLLKIREFGKPESERSVKIRVSETFFSYIVIFLAIIFIVFIAFIIYWKKIRVAKTENVAVVSETPQEVVLENKPKYKFSKTDKERLEKIYNELIEYIKANKPYTNPDLKLSDLASEINYPPYELSKMFSLYLNKNYYDFINEFRINLFKELADSGEYKNYTLMSIAEQCGFKSKSSFYGAFKKIMNTTPNEYIKR</sequence>
<dbReference type="InterPro" id="IPR011110">
    <property type="entry name" value="Reg_prop"/>
</dbReference>
<dbReference type="InterPro" id="IPR013783">
    <property type="entry name" value="Ig-like_fold"/>
</dbReference>
<dbReference type="SUPFAM" id="SSF46689">
    <property type="entry name" value="Homeodomain-like"/>
    <property type="match status" value="1"/>
</dbReference>
<reference evidence="6 7" key="1">
    <citation type="submission" date="2019-03" db="EMBL/GenBank/DDBJ databases">
        <title>San Antonio Military Medical Center submission to MRSN (WRAIR), pending publication.</title>
        <authorList>
            <person name="Blyth D.M."/>
            <person name="Mccarthy S.L."/>
            <person name="Schall S.E."/>
            <person name="Stam J.A."/>
            <person name="Ong A.C."/>
            <person name="Mcgann P.T."/>
        </authorList>
    </citation>
    <scope>NUCLEOTIDE SEQUENCE [LARGE SCALE GENOMIC DNA]</scope>
    <source>
        <strain evidence="6 7">MRSN571793</strain>
    </source>
</reference>
<dbReference type="Pfam" id="PF07495">
    <property type="entry name" value="Y_Y_Y"/>
    <property type="match status" value="1"/>
</dbReference>
<dbReference type="InterPro" id="IPR015943">
    <property type="entry name" value="WD40/YVTN_repeat-like_dom_sf"/>
</dbReference>
<dbReference type="Proteomes" id="UP000297861">
    <property type="component" value="Unassembled WGS sequence"/>
</dbReference>
<dbReference type="Gene3D" id="1.10.10.60">
    <property type="entry name" value="Homeodomain-like"/>
    <property type="match status" value="2"/>
</dbReference>
<evidence type="ECO:0000313" key="6">
    <source>
        <dbReference type="EMBL" id="TFD96527.1"/>
    </source>
</evidence>
<dbReference type="GO" id="GO:0000155">
    <property type="term" value="F:phosphorelay sensor kinase activity"/>
    <property type="evidence" value="ECO:0007669"/>
    <property type="project" value="TreeGrafter"/>
</dbReference>
<keyword evidence="4" id="KW-0472">Membrane</keyword>